<proteinExistence type="inferred from homology"/>
<evidence type="ECO:0000256" key="2">
    <source>
        <dbReference type="ARBA" id="ARBA00023002"/>
    </source>
</evidence>
<dbReference type="PRINTS" id="PR00082">
    <property type="entry name" value="GLFDHDRGNASE"/>
</dbReference>
<dbReference type="Gene3D" id="3.40.50.720">
    <property type="entry name" value="NAD(P)-binding Rossmann-like Domain"/>
    <property type="match status" value="1"/>
</dbReference>
<evidence type="ECO:0000313" key="9">
    <source>
        <dbReference type="Proteomes" id="UP000199515"/>
    </source>
</evidence>
<evidence type="ECO:0000256" key="5">
    <source>
        <dbReference type="PIRSR" id="PIRSR000188-2"/>
    </source>
</evidence>
<dbReference type="SMART" id="SM00839">
    <property type="entry name" value="ELFV_dehydrog"/>
    <property type="match status" value="1"/>
</dbReference>
<reference evidence="8 9" key="1">
    <citation type="submission" date="2016-10" db="EMBL/GenBank/DDBJ databases">
        <authorList>
            <person name="de Groot N.N."/>
        </authorList>
    </citation>
    <scope>NUCLEOTIDE SEQUENCE [LARGE SCALE GENOMIC DNA]</scope>
    <source>
        <strain evidence="8 9">CPCC 202699</strain>
    </source>
</reference>
<dbReference type="PIRSF" id="PIRSF000188">
    <property type="entry name" value="Phe_leu_dh"/>
    <property type="match status" value="1"/>
</dbReference>
<evidence type="ECO:0000256" key="3">
    <source>
        <dbReference type="ARBA" id="ARBA00023027"/>
    </source>
</evidence>
<dbReference type="Gene3D" id="3.40.50.10860">
    <property type="entry name" value="Leucine Dehydrogenase, chain A, domain 1"/>
    <property type="match status" value="1"/>
</dbReference>
<keyword evidence="9" id="KW-1185">Reference proteome</keyword>
<organism evidence="8 9">
    <name type="scientific">Amycolatopsis xylanica</name>
    <dbReference type="NCBI Taxonomy" id="589385"/>
    <lineage>
        <taxon>Bacteria</taxon>
        <taxon>Bacillati</taxon>
        <taxon>Actinomycetota</taxon>
        <taxon>Actinomycetes</taxon>
        <taxon>Pseudonocardiales</taxon>
        <taxon>Pseudonocardiaceae</taxon>
        <taxon>Amycolatopsis</taxon>
    </lineage>
</organism>
<dbReference type="Pfam" id="PF02812">
    <property type="entry name" value="ELFV_dehydrog_N"/>
    <property type="match status" value="1"/>
</dbReference>
<dbReference type="OrthoDB" id="9803297at2"/>
<comment type="similarity">
    <text evidence="1 6">Belongs to the Glu/Leu/Phe/Val dehydrogenases family.</text>
</comment>
<dbReference type="Proteomes" id="UP000199515">
    <property type="component" value="Unassembled WGS sequence"/>
</dbReference>
<gene>
    <name evidence="8" type="ORF">SAMN05421504_107136</name>
</gene>
<dbReference type="InterPro" id="IPR046346">
    <property type="entry name" value="Aminoacid_DH-like_N_sf"/>
</dbReference>
<sequence length="334" mass="34420">MWEHEELVVRRGARSGITTMVAAHSRVLGPAIGGCRMKRYPQVGAAIDDVLRLARAMSHKCAVAGVPYGGGKSVIALDERPLTPELRRAVLLDHADLIASFGGSYLAGPDIGTGPDDMLVFREKGPYAFCVPESHGGVGSSSVPTATGVLAALRAGARQVFGGEDLTGRRVVISGFGAVGARVAQGIEGAEIIVSDVDETKRSAAAGLGLGWVEPSEALQVKADVFIPAAVGGVLSPETASELDVALIVGPANNQLTEDSVADLLDERGIVWVPDVVASAGGIVYTLAREVDGLDHAAASARVEAIESTVAEILPGPGTPLSRALALAEQRLRS</sequence>
<dbReference type="InterPro" id="IPR036291">
    <property type="entry name" value="NAD(P)-bd_dom_sf"/>
</dbReference>
<protein>
    <submittedName>
        <fullName evidence="8">Leucine dehydrogenase</fullName>
    </submittedName>
</protein>
<dbReference type="GO" id="GO:0000166">
    <property type="term" value="F:nucleotide binding"/>
    <property type="evidence" value="ECO:0007669"/>
    <property type="project" value="UniProtKB-KW"/>
</dbReference>
<evidence type="ECO:0000313" key="8">
    <source>
        <dbReference type="EMBL" id="SDY83948.1"/>
    </source>
</evidence>
<dbReference type="InterPro" id="IPR016211">
    <property type="entry name" value="Glu/Phe/Leu/Val/Trp_DH_bac/arc"/>
</dbReference>
<evidence type="ECO:0000256" key="4">
    <source>
        <dbReference type="PIRSR" id="PIRSR000188-1"/>
    </source>
</evidence>
<keyword evidence="2 6" id="KW-0560">Oxidoreductase</keyword>
<dbReference type="AlphaFoldDB" id="A0A1H3N563"/>
<dbReference type="SUPFAM" id="SSF53223">
    <property type="entry name" value="Aminoacid dehydrogenase-like, N-terminal domain"/>
    <property type="match status" value="1"/>
</dbReference>
<feature type="active site" description="Proton donor/acceptor" evidence="4">
    <location>
        <position position="72"/>
    </location>
</feature>
<keyword evidence="3 5" id="KW-0520">NAD</keyword>
<accession>A0A1H3N563</accession>
<dbReference type="Pfam" id="PF00208">
    <property type="entry name" value="ELFV_dehydrog"/>
    <property type="match status" value="1"/>
</dbReference>
<dbReference type="RefSeq" id="WP_091294503.1">
    <property type="nucleotide sequence ID" value="NZ_FNON01000007.1"/>
</dbReference>
<dbReference type="InterPro" id="IPR006095">
    <property type="entry name" value="Glu/Leu/Phe/Val/Trp_DH"/>
</dbReference>
<dbReference type="STRING" id="589385.SAMN05421504_107136"/>
<evidence type="ECO:0000259" key="7">
    <source>
        <dbReference type="SMART" id="SM00839"/>
    </source>
</evidence>
<feature type="binding site" evidence="5">
    <location>
        <begin position="175"/>
        <end position="180"/>
    </location>
    <ligand>
        <name>NAD(+)</name>
        <dbReference type="ChEBI" id="CHEBI:57540"/>
    </ligand>
</feature>
<keyword evidence="5" id="KW-0547">Nucleotide-binding</keyword>
<dbReference type="GO" id="GO:0016639">
    <property type="term" value="F:oxidoreductase activity, acting on the CH-NH2 group of donors, NAD or NADP as acceptor"/>
    <property type="evidence" value="ECO:0007669"/>
    <property type="project" value="InterPro"/>
</dbReference>
<dbReference type="InterPro" id="IPR006096">
    <property type="entry name" value="Glu/Leu/Phe/Val/Trp_DH_C"/>
</dbReference>
<name>A0A1H3N563_9PSEU</name>
<dbReference type="SUPFAM" id="SSF51735">
    <property type="entry name" value="NAD(P)-binding Rossmann-fold domains"/>
    <property type="match status" value="1"/>
</dbReference>
<evidence type="ECO:0000256" key="1">
    <source>
        <dbReference type="ARBA" id="ARBA00006382"/>
    </source>
</evidence>
<evidence type="ECO:0000256" key="6">
    <source>
        <dbReference type="RuleBase" id="RU004417"/>
    </source>
</evidence>
<dbReference type="InterPro" id="IPR006097">
    <property type="entry name" value="Glu/Leu/Phe/Val/Trp_DH_dimer"/>
</dbReference>
<dbReference type="EMBL" id="FNON01000007">
    <property type="protein sequence ID" value="SDY83948.1"/>
    <property type="molecule type" value="Genomic_DNA"/>
</dbReference>
<dbReference type="PANTHER" id="PTHR42722">
    <property type="entry name" value="LEUCINE DEHYDROGENASE"/>
    <property type="match status" value="1"/>
</dbReference>
<dbReference type="GO" id="GO:0006520">
    <property type="term" value="P:amino acid metabolic process"/>
    <property type="evidence" value="ECO:0007669"/>
    <property type="project" value="InterPro"/>
</dbReference>
<feature type="domain" description="Glutamate/phenylalanine/leucine/valine/L-tryptophan dehydrogenase C-terminal" evidence="7">
    <location>
        <begin position="142"/>
        <end position="333"/>
    </location>
</feature>
<dbReference type="PANTHER" id="PTHR42722:SF1">
    <property type="entry name" value="VALINE DEHYDROGENASE"/>
    <property type="match status" value="1"/>
</dbReference>